<dbReference type="InterPro" id="IPR058637">
    <property type="entry name" value="YknX-like_C"/>
</dbReference>
<dbReference type="AlphaFoldDB" id="D7CJC8"/>
<evidence type="ECO:0000259" key="6">
    <source>
        <dbReference type="Pfam" id="PF25990"/>
    </source>
</evidence>
<dbReference type="Gene3D" id="2.40.30.170">
    <property type="match status" value="1"/>
</dbReference>
<dbReference type="EMBL" id="CP002048">
    <property type="protein sequence ID" value="ADI01017.1"/>
    <property type="molecule type" value="Genomic_DNA"/>
</dbReference>
<dbReference type="OrthoDB" id="9791520at2"/>
<reference evidence="7 8" key="2">
    <citation type="journal article" date="2010" name="Stand. Genomic Sci.">
        <title>Complete genome sequence of Syntrophothermus lipocalidus type strain (TGB-C1).</title>
        <authorList>
            <person name="Djao O.D."/>
            <person name="Zhang X."/>
            <person name="Lucas S."/>
            <person name="Lapidus A."/>
            <person name="Del Rio T.G."/>
            <person name="Nolan M."/>
            <person name="Tice H."/>
            <person name="Cheng J.F."/>
            <person name="Han C."/>
            <person name="Tapia R."/>
            <person name="Goodwin L."/>
            <person name="Pitluck S."/>
            <person name="Liolios K."/>
            <person name="Ivanova N."/>
            <person name="Mavromatis K."/>
            <person name="Mikhailova N."/>
            <person name="Ovchinnikova G."/>
            <person name="Pati A."/>
            <person name="Brambilla E."/>
            <person name="Chen A."/>
            <person name="Palaniappan K."/>
            <person name="Land M."/>
            <person name="Hauser L."/>
            <person name="Chang Y.J."/>
            <person name="Jeffries C.D."/>
            <person name="Rohde M."/>
            <person name="Sikorski J."/>
            <person name="Spring S."/>
            <person name="Goker M."/>
            <person name="Detter J.C."/>
            <person name="Woyke T."/>
            <person name="Bristow J."/>
            <person name="Eisen J.A."/>
            <person name="Markowitz V."/>
            <person name="Hugenholtz P."/>
            <person name="Kyrpides N.C."/>
            <person name="Klenk H.P."/>
        </authorList>
    </citation>
    <scope>NUCLEOTIDE SEQUENCE [LARGE SCALE GENOMIC DNA]</scope>
    <source>
        <strain evidence="8">DSM 12680 / TGB-C1</strain>
    </source>
</reference>
<evidence type="ECO:0000256" key="3">
    <source>
        <dbReference type="SAM" id="Phobius"/>
    </source>
</evidence>
<name>D7CJC8_SYNLT</name>
<dbReference type="GO" id="GO:0015562">
    <property type="term" value="F:efflux transmembrane transporter activity"/>
    <property type="evidence" value="ECO:0007669"/>
    <property type="project" value="TreeGrafter"/>
</dbReference>
<dbReference type="Proteomes" id="UP000000378">
    <property type="component" value="Chromosome"/>
</dbReference>
<evidence type="ECO:0000256" key="2">
    <source>
        <dbReference type="SAM" id="Coils"/>
    </source>
</evidence>
<dbReference type="Pfam" id="PF25989">
    <property type="entry name" value="YknX_C"/>
    <property type="match status" value="1"/>
</dbReference>
<dbReference type="RefSeq" id="WP_013174419.1">
    <property type="nucleotide sequence ID" value="NC_014220.1"/>
</dbReference>
<dbReference type="eggNOG" id="COG0845">
    <property type="taxonomic scope" value="Bacteria"/>
</dbReference>
<reference evidence="8" key="1">
    <citation type="journal article" date="2010" name="Stand. Genomic Sci.">
        <title>Complete genome sequence of Syntrophothermus lipocalidus type strain (TGB-C1T).</title>
        <authorList>
            <consortium name="US DOE Joint Genome Institute (JGI-PGF)"/>
            <person name="Djao O."/>
            <person name="Zhang X."/>
            <person name="Lucas S."/>
            <person name="Lapidus A."/>
            <person name="Glavina Del Rio T."/>
            <person name="Nolan M."/>
            <person name="Tice H."/>
            <person name="Cheng J."/>
            <person name="Han C."/>
            <person name="Tapia R."/>
            <person name="Goodwin L."/>
            <person name="Pitluck S."/>
            <person name="Liolios K."/>
            <person name="Ivanova N."/>
            <person name="Mavromatis K."/>
            <person name="Mikhailova N."/>
            <person name="Ovchinnikova G."/>
            <person name="Pati A."/>
            <person name="Brambilla E."/>
            <person name="Chen A."/>
            <person name="Palaniappan K."/>
            <person name="Land M."/>
            <person name="Hauser L."/>
            <person name="Chang Y."/>
            <person name="Jeffries C."/>
            <person name="Rohde M."/>
            <person name="Sikorski J."/>
            <person name="Spring S."/>
            <person name="Goker M."/>
            <person name="Detter J."/>
            <person name="Woyke T."/>
            <person name="Bristow J."/>
            <person name="Eisen J."/>
            <person name="Markowitz V."/>
            <person name="Hugenholtz P."/>
            <person name="Kyrpides N."/>
            <person name="Klenk H."/>
        </authorList>
    </citation>
    <scope>NUCLEOTIDE SEQUENCE [LARGE SCALE GENOMIC DNA]</scope>
    <source>
        <strain evidence="8">DSM 12680 / TGB-C1</strain>
    </source>
</reference>
<dbReference type="PANTHER" id="PTHR30469">
    <property type="entry name" value="MULTIDRUG RESISTANCE PROTEIN MDTA"/>
    <property type="match status" value="1"/>
</dbReference>
<accession>D7CJC8</accession>
<protein>
    <submittedName>
        <fullName evidence="7">Efflux transporter, RND family, MFP subunit</fullName>
    </submittedName>
</protein>
<dbReference type="SUPFAM" id="SSF111369">
    <property type="entry name" value="HlyD-like secretion proteins"/>
    <property type="match status" value="1"/>
</dbReference>
<keyword evidence="3" id="KW-0472">Membrane</keyword>
<feature type="coiled-coil region" evidence="2">
    <location>
        <begin position="99"/>
        <end position="201"/>
    </location>
</feature>
<keyword evidence="3" id="KW-0812">Transmembrane</keyword>
<evidence type="ECO:0000259" key="4">
    <source>
        <dbReference type="Pfam" id="PF25917"/>
    </source>
</evidence>
<dbReference type="Pfam" id="PF25990">
    <property type="entry name" value="Beta-barrel_YknX"/>
    <property type="match status" value="1"/>
</dbReference>
<sequence length="404" mass="43935">MPQIPFNQRNKVIIGVTMTAIVALLFGINIYRFRQKEVLEVQTAVVRKAPLVANIFTTGTVVVRDKEVITAKTSGIVQDVKVKVGDQVKAGQVLLQFNDRDLILEAQQAEAALMEARAQAVLQAKGETEPAVQQAKLVYDNAKEKLKRNQELYAAGAISLEQLEAAQLDADLKKSQYESALAQAAASRQSYEARVRQAEASWKLAVNRLQAARIAAPCDGTILARTVEKGQFVSAGTALFTIGNLSSLEVQADISEVDVLRLAVGQDVEITGEPLGTNKYRGRVKDIAPRAENKIKNQSEQTIVPVTIGVIGNAELLRPGYNVDLNITTARRKAALVVPYEAIVEDGNESAVFVVKDGVARKRQVRTGISDEMRVEILDGVSSGDRVILNPPEKLEDGSLVRSQ</sequence>
<feature type="domain" description="YknX-like C-terminal permuted SH3-like" evidence="5">
    <location>
        <begin position="335"/>
        <end position="402"/>
    </location>
</feature>
<keyword evidence="2" id="KW-0175">Coiled coil</keyword>
<feature type="domain" description="Multidrug resistance protein MdtA-like barrel-sandwich hybrid" evidence="4">
    <location>
        <begin position="69"/>
        <end position="241"/>
    </location>
</feature>
<comment type="similarity">
    <text evidence="1">Belongs to the membrane fusion protein (MFP) (TC 8.A.1) family.</text>
</comment>
<dbReference type="Gene3D" id="2.40.50.100">
    <property type="match status" value="1"/>
</dbReference>
<evidence type="ECO:0000259" key="5">
    <source>
        <dbReference type="Pfam" id="PF25989"/>
    </source>
</evidence>
<dbReference type="GO" id="GO:1990281">
    <property type="term" value="C:efflux pump complex"/>
    <property type="evidence" value="ECO:0007669"/>
    <property type="project" value="TreeGrafter"/>
</dbReference>
<keyword evidence="8" id="KW-1185">Reference proteome</keyword>
<evidence type="ECO:0000313" key="8">
    <source>
        <dbReference type="Proteomes" id="UP000000378"/>
    </source>
</evidence>
<dbReference type="STRING" id="643648.Slip_0228"/>
<dbReference type="HOGENOM" id="CLU_018816_14_1_9"/>
<dbReference type="InterPro" id="IPR058625">
    <property type="entry name" value="MdtA-like_BSH"/>
</dbReference>
<keyword evidence="3" id="KW-1133">Transmembrane helix</keyword>
<organism evidence="7 8">
    <name type="scientific">Syntrophothermus lipocalidus (strain DSM 12680 / TGB-C1)</name>
    <dbReference type="NCBI Taxonomy" id="643648"/>
    <lineage>
        <taxon>Bacteria</taxon>
        <taxon>Bacillati</taxon>
        <taxon>Bacillota</taxon>
        <taxon>Clostridia</taxon>
        <taxon>Eubacteriales</taxon>
        <taxon>Syntrophomonadaceae</taxon>
        <taxon>Syntrophothermus</taxon>
    </lineage>
</organism>
<feature type="domain" description="YknX-like beta-barrel" evidence="6">
    <location>
        <begin position="248"/>
        <end position="327"/>
    </location>
</feature>
<feature type="transmembrane region" description="Helical" evidence="3">
    <location>
        <begin position="12"/>
        <end position="31"/>
    </location>
</feature>
<proteinExistence type="inferred from homology"/>
<gene>
    <name evidence="7" type="ordered locus">Slip_0228</name>
</gene>
<dbReference type="InterPro" id="IPR006143">
    <property type="entry name" value="RND_pump_MFP"/>
</dbReference>
<dbReference type="InterPro" id="IPR058636">
    <property type="entry name" value="Beta-barrel_YknX"/>
</dbReference>
<dbReference type="NCBIfam" id="TIGR01730">
    <property type="entry name" value="RND_mfp"/>
    <property type="match status" value="1"/>
</dbReference>
<dbReference type="KEGG" id="slp:Slip_0228"/>
<dbReference type="Gene3D" id="2.40.420.20">
    <property type="match status" value="1"/>
</dbReference>
<evidence type="ECO:0000256" key="1">
    <source>
        <dbReference type="ARBA" id="ARBA00009477"/>
    </source>
</evidence>
<evidence type="ECO:0000313" key="7">
    <source>
        <dbReference type="EMBL" id="ADI01017.1"/>
    </source>
</evidence>
<dbReference type="Pfam" id="PF25917">
    <property type="entry name" value="BSH_RND"/>
    <property type="match status" value="1"/>
</dbReference>